<accession>A0A0A1TV38</accession>
<feature type="domain" description="C-CAP/cofactor C-like" evidence="1">
    <location>
        <begin position="322"/>
        <end position="465"/>
    </location>
</feature>
<dbReference type="InterPro" id="IPR017901">
    <property type="entry name" value="C-CAP_CF_C-like"/>
</dbReference>
<dbReference type="VEuPathDB" id="AmoebaDB:EIN_337660"/>
<keyword evidence="3" id="KW-1185">Reference proteome</keyword>
<dbReference type="EMBL" id="KB207145">
    <property type="protein sequence ID" value="ELP84167.1"/>
    <property type="molecule type" value="Genomic_DNA"/>
</dbReference>
<dbReference type="Proteomes" id="UP000014680">
    <property type="component" value="Unassembled WGS sequence"/>
</dbReference>
<protein>
    <recommendedName>
        <fullName evidence="1">C-CAP/cofactor C-like domain-containing protein</fullName>
    </recommendedName>
</protein>
<proteinExistence type="predicted"/>
<organism evidence="2 3">
    <name type="scientific">Entamoeba invadens IP1</name>
    <dbReference type="NCBI Taxonomy" id="370355"/>
    <lineage>
        <taxon>Eukaryota</taxon>
        <taxon>Amoebozoa</taxon>
        <taxon>Evosea</taxon>
        <taxon>Archamoebae</taxon>
        <taxon>Mastigamoebida</taxon>
        <taxon>Entamoebidae</taxon>
        <taxon>Entamoeba</taxon>
    </lineage>
</organism>
<sequence length="1210" mass="140754">MKKLELVFLMNVSLYFKSQETILCFIQVNKKCLLSVTSLHVNPSFFDQKSLEWFLRKFTVDTVDLNYLPIDVIYDNIKLIRNLNLTSTLIQKKLLPQIESIKIDTKVDSNYVHILCNSFEKILSLTCSLDFFKAFASTFVNEKINNRFFPKVIHLINSRQPNTTNLSFLEKIVTTFNCKCVVHTDRQPLLATSLINNIFWRVNTISFGHITTNTLLSNFETTVFFNENVSNEDLNKLTMFVYDFYVTKLTLTSITEQVIEISELPPLEIFDTLTLNNISISNNNKLSAKRVCLNKSKFICDNSIESVESVSIKNSQCFLNDKTRCHDNVNNTEISFPFVNINKLSVNNIESFKLPYLNNLKKLHIKTCSRSKFVLPEKCFSGVTIKNSEHNTFVLNNESGRVIYLKNVVNSEVYIINKTIQPSSVMLTKCKNIQLICEHMKTVVFKKCETILFAHKKNKNESVTQQINTTRSIYTKIENLVICKTGQQISLSNIGVTKNLYLVDMENCEYKENFLDCEKVILFNNKKCNIEIGENHIKNIIVTCCENVNICGAFPVIESIQNINNINCEIIPHIKDQHLLSNVKDEDEDIDISKEQSMMKDELFNIGLVLRNAVYQSLIANFENVKQLKLINFNGCFITPINLHLEKLEIENCSFNQIKYVATNNLLVKNCHKVKLCALEKIIENIEITNSDISLKIDFKNDNYIKASHIFVNNLKMKNSTCFCQNFKVENVFLDFTNYKENDEKCFCLPANNFQVVNLMNNKFTINRINDINEIKFICCENNEITFSMLSKMSIKTEKCNNIKIFVPQFMKLELEDVLSIKVILLNVPPVEKQIAYYSKERRQCEDKVKYAIKNISLIKKIIKKPHLYDDLEIKFYISLINEFTHDYLQKVYGVGFFKNMTYFVAKENTFLDELISIFVNMINQLHVDVTKQIQKGIIDLLIAILHETKNDELMFCALNNILINPSFTKNTISDILLNKIVVSMSNKFSIDTFKTSYFVSLLRKMFELYPKTRDDFTFIIPQLSVLFKYNYYYEEINANIIYFLELFSEFEDKYSLQMLQNDISKLLVQYLKHGDRRVVDMIYLIFSNCAAGNLACCKKVVELGVVDFILENYYNYHYSSNREIIYVILNVCNHIGNSLEMVEIIGKEKAKTIVTFLYEKIQCNGQLQLPSKYIQNVTKKLNVVFQDDEKMIDFINKTTQEFFKYNQTS</sequence>
<dbReference type="GeneID" id="14883146"/>
<dbReference type="KEGG" id="eiv:EIN_337660"/>
<dbReference type="AlphaFoldDB" id="A0A0A1TV38"/>
<evidence type="ECO:0000313" key="3">
    <source>
        <dbReference type="Proteomes" id="UP000014680"/>
    </source>
</evidence>
<dbReference type="SUPFAM" id="SSF48371">
    <property type="entry name" value="ARM repeat"/>
    <property type="match status" value="1"/>
</dbReference>
<gene>
    <name evidence="2" type="ORF">EIN_337660</name>
</gene>
<evidence type="ECO:0000313" key="2">
    <source>
        <dbReference type="EMBL" id="ELP84167.1"/>
    </source>
</evidence>
<reference evidence="2 3" key="1">
    <citation type="submission" date="2012-10" db="EMBL/GenBank/DDBJ databases">
        <authorList>
            <person name="Zafar N."/>
            <person name="Inman J."/>
            <person name="Hall N."/>
            <person name="Lorenzi H."/>
            <person name="Caler E."/>
        </authorList>
    </citation>
    <scope>NUCLEOTIDE SEQUENCE [LARGE SCALE GENOMIC DNA]</scope>
    <source>
        <strain evidence="2 3">IP1</strain>
    </source>
</reference>
<dbReference type="RefSeq" id="XP_004183513.1">
    <property type="nucleotide sequence ID" value="XM_004183465.1"/>
</dbReference>
<dbReference type="Gene3D" id="1.25.10.10">
    <property type="entry name" value="Leucine-rich Repeat Variant"/>
    <property type="match status" value="1"/>
</dbReference>
<dbReference type="InterPro" id="IPR011989">
    <property type="entry name" value="ARM-like"/>
</dbReference>
<dbReference type="InterPro" id="IPR016024">
    <property type="entry name" value="ARM-type_fold"/>
</dbReference>
<dbReference type="PROSITE" id="PS51329">
    <property type="entry name" value="C_CAP_COFACTOR_C"/>
    <property type="match status" value="1"/>
</dbReference>
<name>A0A0A1TV38_ENTIV</name>
<evidence type="ECO:0000259" key="1">
    <source>
        <dbReference type="PROSITE" id="PS51329"/>
    </source>
</evidence>